<dbReference type="RefSeq" id="WP_390296022.1">
    <property type="nucleotide sequence ID" value="NZ_JBHSFU010000006.1"/>
</dbReference>
<keyword evidence="1" id="KW-1133">Transmembrane helix</keyword>
<proteinExistence type="predicted"/>
<feature type="transmembrane region" description="Helical" evidence="1">
    <location>
        <begin position="27"/>
        <end position="49"/>
    </location>
</feature>
<accession>A0ABV9DKA0</accession>
<keyword evidence="1" id="KW-0812">Transmembrane</keyword>
<evidence type="ECO:0000313" key="2">
    <source>
        <dbReference type="EMBL" id="MFC4558807.1"/>
    </source>
</evidence>
<keyword evidence="1" id="KW-0472">Membrane</keyword>
<reference evidence="3" key="1">
    <citation type="journal article" date="2019" name="Int. J. Syst. Evol. Microbiol.">
        <title>The Global Catalogue of Microorganisms (GCM) 10K type strain sequencing project: providing services to taxonomists for standard genome sequencing and annotation.</title>
        <authorList>
            <consortium name="The Broad Institute Genomics Platform"/>
            <consortium name="The Broad Institute Genome Sequencing Center for Infectious Disease"/>
            <person name="Wu L."/>
            <person name="Ma J."/>
        </authorList>
    </citation>
    <scope>NUCLEOTIDE SEQUENCE [LARGE SCALE GENOMIC DNA]</scope>
    <source>
        <strain evidence="3">CGMCC 4.7426</strain>
    </source>
</reference>
<evidence type="ECO:0000256" key="1">
    <source>
        <dbReference type="SAM" id="Phobius"/>
    </source>
</evidence>
<dbReference type="InterPro" id="IPR024490">
    <property type="entry name" value="DUF2759"/>
</dbReference>
<keyword evidence="3" id="KW-1185">Reference proteome</keyword>
<comment type="caution">
    <text evidence="2">The sequence shown here is derived from an EMBL/GenBank/DDBJ whole genome shotgun (WGS) entry which is preliminary data.</text>
</comment>
<sequence length="57" mass="6145">MVLAIILLIVTLLSVVSVVRQLKIKNLMALGFSALSAVTFGFFSVMTLIQEIGALYS</sequence>
<dbReference type="Pfam" id="PF10958">
    <property type="entry name" value="DUF2759"/>
    <property type="match status" value="1"/>
</dbReference>
<dbReference type="Proteomes" id="UP001595989">
    <property type="component" value="Unassembled WGS sequence"/>
</dbReference>
<dbReference type="EMBL" id="JBHSFU010000006">
    <property type="protein sequence ID" value="MFC4558807.1"/>
    <property type="molecule type" value="Genomic_DNA"/>
</dbReference>
<organism evidence="2 3">
    <name type="scientific">Virgibacillus kekensis</name>
    <dbReference type="NCBI Taxonomy" id="202261"/>
    <lineage>
        <taxon>Bacteria</taxon>
        <taxon>Bacillati</taxon>
        <taxon>Bacillota</taxon>
        <taxon>Bacilli</taxon>
        <taxon>Bacillales</taxon>
        <taxon>Bacillaceae</taxon>
        <taxon>Virgibacillus</taxon>
    </lineage>
</organism>
<name>A0ABV9DKA0_9BACI</name>
<protein>
    <submittedName>
        <fullName evidence="2">DUF2759 family protein</fullName>
    </submittedName>
</protein>
<gene>
    <name evidence="2" type="ORF">ACFO3D_11355</name>
</gene>
<evidence type="ECO:0000313" key="3">
    <source>
        <dbReference type="Proteomes" id="UP001595989"/>
    </source>
</evidence>